<dbReference type="Proteomes" id="UP001316087">
    <property type="component" value="Unassembled WGS sequence"/>
</dbReference>
<feature type="chain" id="PRO_5046348781" description="Glutathione-binding protein GsiB" evidence="9">
    <location>
        <begin position="22"/>
        <end position="536"/>
    </location>
</feature>
<evidence type="ECO:0000313" key="11">
    <source>
        <dbReference type="EMBL" id="MCH7323408.1"/>
    </source>
</evidence>
<sequence length="536" mass="59506">MKYVKNLAWLLVVMLFLVACSSDDSNSASNDSATDSSTKSETTYSKDTTTGENSDEIVIAVNENFISMDPHNTGDTNSNSVQSAMLEGLLGYDGEGNIINVLATEYNVSDDALEYSFKLREGVQFHDGEAFNAEAVKVNVERIMNDEKLRLYSRGFNIVKSVDVVSDYEVKVTLTEPYGPMITRFAAAKMISPKMIKEQAAEIPKSVVGTGPYKFVEWIQGDHLTVERNEDYWDGADRVSKITYKPVPENGSRVAMLKTGEADVIYPVPPQNINELNSNKDVEINQVPSTIARYVSLNTFKEPLNNEKVRLALNHAVDKDAFIKVVNSGLGLPLDSIIPSKTIFYKKQEMYNFDVEKAKSLLAEAGYPDGFEIEIWGNTNSDTMKGMQFIQQQLSKINVKVEIKSMEEATLSDEIYGAQTPEEAKLMMWYVSWSAYPSDVTNATKPLFHSSSFPPNSANTAYYNNPTADKLMDEANSISDQSKQEDLYGQLQEEVYASAPWIFLGVDEIVYGVRSDVSGVIVNPGGGLDVRDAKVK</sequence>
<evidence type="ECO:0000259" key="10">
    <source>
        <dbReference type="Pfam" id="PF00496"/>
    </source>
</evidence>
<gene>
    <name evidence="11" type="ORF">LZ480_16150</name>
</gene>
<comment type="function">
    <text evidence="1">Part of the ABC transporter complex GsiABCD involved in glutathione import. Binds glutathione.</text>
</comment>
<accession>A0ABS9UHG9</accession>
<keyword evidence="12" id="KW-1185">Reference proteome</keyword>
<evidence type="ECO:0000256" key="6">
    <source>
        <dbReference type="ARBA" id="ARBA00022729"/>
    </source>
</evidence>
<dbReference type="PIRSF" id="PIRSF002741">
    <property type="entry name" value="MppA"/>
    <property type="match status" value="1"/>
</dbReference>
<dbReference type="Gene3D" id="3.10.105.10">
    <property type="entry name" value="Dipeptide-binding Protein, Domain 3"/>
    <property type="match status" value="1"/>
</dbReference>
<evidence type="ECO:0000313" key="12">
    <source>
        <dbReference type="Proteomes" id="UP001316087"/>
    </source>
</evidence>
<evidence type="ECO:0000256" key="7">
    <source>
        <dbReference type="ARBA" id="ARBA00022764"/>
    </source>
</evidence>
<dbReference type="InterPro" id="IPR039424">
    <property type="entry name" value="SBP_5"/>
</dbReference>
<feature type="compositionally biased region" description="Low complexity" evidence="8">
    <location>
        <begin position="24"/>
        <end position="37"/>
    </location>
</feature>
<dbReference type="PANTHER" id="PTHR30290:SF32">
    <property type="entry name" value="GLUTATHIONE-BINDING PROTEIN GSIB"/>
    <property type="match status" value="1"/>
</dbReference>
<evidence type="ECO:0000256" key="5">
    <source>
        <dbReference type="ARBA" id="ARBA00022448"/>
    </source>
</evidence>
<name>A0ABS9UHG9_9BACL</name>
<evidence type="ECO:0000256" key="1">
    <source>
        <dbReference type="ARBA" id="ARBA00003489"/>
    </source>
</evidence>
<dbReference type="RefSeq" id="WP_241370578.1">
    <property type="nucleotide sequence ID" value="NZ_JAKZFC010000007.1"/>
</dbReference>
<feature type="compositionally biased region" description="Polar residues" evidence="8">
    <location>
        <begin position="39"/>
        <end position="52"/>
    </location>
</feature>
<keyword evidence="7" id="KW-0574">Periplasm</keyword>
<feature type="signal peptide" evidence="9">
    <location>
        <begin position="1"/>
        <end position="21"/>
    </location>
</feature>
<evidence type="ECO:0000256" key="8">
    <source>
        <dbReference type="SAM" id="MobiDB-lite"/>
    </source>
</evidence>
<dbReference type="PROSITE" id="PS51257">
    <property type="entry name" value="PROKAR_LIPOPROTEIN"/>
    <property type="match status" value="1"/>
</dbReference>
<evidence type="ECO:0000256" key="4">
    <source>
        <dbReference type="ARBA" id="ARBA00017393"/>
    </source>
</evidence>
<comment type="similarity">
    <text evidence="3">Belongs to the bacterial solute-binding protein 5 family.</text>
</comment>
<reference evidence="11 12" key="1">
    <citation type="submission" date="2022-03" db="EMBL/GenBank/DDBJ databases">
        <authorList>
            <person name="Jo J.-H."/>
            <person name="Im W.-T."/>
        </authorList>
    </citation>
    <scope>NUCLEOTIDE SEQUENCE [LARGE SCALE GENOMIC DNA]</scope>
    <source>
        <strain evidence="11 12">MA9</strain>
    </source>
</reference>
<keyword evidence="6 9" id="KW-0732">Signal</keyword>
<dbReference type="Pfam" id="PF00496">
    <property type="entry name" value="SBP_bac_5"/>
    <property type="match status" value="1"/>
</dbReference>
<dbReference type="CDD" id="cd08499">
    <property type="entry name" value="PBP2_Ylib_like"/>
    <property type="match status" value="1"/>
</dbReference>
<dbReference type="Gene3D" id="3.40.190.10">
    <property type="entry name" value="Periplasmic binding protein-like II"/>
    <property type="match status" value="1"/>
</dbReference>
<evidence type="ECO:0000256" key="3">
    <source>
        <dbReference type="ARBA" id="ARBA00005695"/>
    </source>
</evidence>
<dbReference type="EMBL" id="JAKZFC010000007">
    <property type="protein sequence ID" value="MCH7323408.1"/>
    <property type="molecule type" value="Genomic_DNA"/>
</dbReference>
<protein>
    <recommendedName>
        <fullName evidence="4">Glutathione-binding protein GsiB</fullName>
    </recommendedName>
</protein>
<organism evidence="11 12">
    <name type="scientific">Solibacillus palustris</name>
    <dbReference type="NCBI Taxonomy" id="2908203"/>
    <lineage>
        <taxon>Bacteria</taxon>
        <taxon>Bacillati</taxon>
        <taxon>Bacillota</taxon>
        <taxon>Bacilli</taxon>
        <taxon>Bacillales</taxon>
        <taxon>Caryophanaceae</taxon>
        <taxon>Solibacillus</taxon>
    </lineage>
</organism>
<feature type="domain" description="Solute-binding protein family 5" evidence="10">
    <location>
        <begin position="98"/>
        <end position="452"/>
    </location>
</feature>
<dbReference type="InterPro" id="IPR000914">
    <property type="entry name" value="SBP_5_dom"/>
</dbReference>
<dbReference type="SUPFAM" id="SSF53850">
    <property type="entry name" value="Periplasmic binding protein-like II"/>
    <property type="match status" value="1"/>
</dbReference>
<dbReference type="PANTHER" id="PTHR30290">
    <property type="entry name" value="PERIPLASMIC BINDING COMPONENT OF ABC TRANSPORTER"/>
    <property type="match status" value="1"/>
</dbReference>
<evidence type="ECO:0000256" key="2">
    <source>
        <dbReference type="ARBA" id="ARBA00004418"/>
    </source>
</evidence>
<dbReference type="Gene3D" id="3.90.76.10">
    <property type="entry name" value="Dipeptide-binding Protein, Domain 1"/>
    <property type="match status" value="1"/>
</dbReference>
<dbReference type="InterPro" id="IPR030678">
    <property type="entry name" value="Peptide/Ni-bd"/>
</dbReference>
<feature type="region of interest" description="Disordered" evidence="8">
    <location>
        <begin position="24"/>
        <end position="53"/>
    </location>
</feature>
<comment type="caution">
    <text evidence="11">The sequence shown here is derived from an EMBL/GenBank/DDBJ whole genome shotgun (WGS) entry which is preliminary data.</text>
</comment>
<evidence type="ECO:0000256" key="9">
    <source>
        <dbReference type="SAM" id="SignalP"/>
    </source>
</evidence>
<keyword evidence="5" id="KW-0813">Transport</keyword>
<proteinExistence type="inferred from homology"/>
<comment type="subcellular location">
    <subcellularLocation>
        <location evidence="2">Periplasm</location>
    </subcellularLocation>
</comment>